<accession>A0A9W4GTF6</accession>
<feature type="chain" id="PRO_5040861872" evidence="3">
    <location>
        <begin position="21"/>
        <end position="844"/>
    </location>
</feature>
<dbReference type="InterPro" id="IPR021878">
    <property type="entry name" value="TgpA_N"/>
</dbReference>
<feature type="region of interest" description="Disordered" evidence="1">
    <location>
        <begin position="559"/>
        <end position="601"/>
    </location>
</feature>
<dbReference type="PANTHER" id="PTHR42736">
    <property type="entry name" value="PROTEIN-GLUTAMINE GAMMA-GLUTAMYLTRANSFERASE"/>
    <property type="match status" value="1"/>
</dbReference>
<dbReference type="InterPro" id="IPR002931">
    <property type="entry name" value="Transglutaminase-like"/>
</dbReference>
<feature type="compositionally biased region" description="Basic and acidic residues" evidence="1">
    <location>
        <begin position="673"/>
        <end position="686"/>
    </location>
</feature>
<feature type="transmembrane region" description="Helical" evidence="2">
    <location>
        <begin position="629"/>
        <end position="649"/>
    </location>
</feature>
<feature type="compositionally biased region" description="Gly residues" evidence="1">
    <location>
        <begin position="659"/>
        <end position="670"/>
    </location>
</feature>
<feature type="transmembrane region" description="Helical" evidence="2">
    <location>
        <begin position="143"/>
        <end position="160"/>
    </location>
</feature>
<name>A0A9W4GTF6_9ACTN</name>
<evidence type="ECO:0000256" key="3">
    <source>
        <dbReference type="SAM" id="SignalP"/>
    </source>
</evidence>
<reference evidence="5" key="1">
    <citation type="submission" date="2021-05" db="EMBL/GenBank/DDBJ databases">
        <authorList>
            <person name="Arsene-Ploetze F."/>
        </authorList>
    </citation>
    <scope>NUCLEOTIDE SEQUENCE</scope>
    <source>
        <strain evidence="5">DSM 42138</strain>
    </source>
</reference>
<dbReference type="InterPro" id="IPR025403">
    <property type="entry name" value="TgpA-like_C"/>
</dbReference>
<dbReference type="Proteomes" id="UP001152519">
    <property type="component" value="Unassembled WGS sequence"/>
</dbReference>
<feature type="signal peptide" evidence="3">
    <location>
        <begin position="1"/>
        <end position="20"/>
    </location>
</feature>
<feature type="transmembrane region" description="Helical" evidence="2">
    <location>
        <begin position="30"/>
        <end position="49"/>
    </location>
</feature>
<evidence type="ECO:0000256" key="2">
    <source>
        <dbReference type="SAM" id="Phobius"/>
    </source>
</evidence>
<comment type="caution">
    <text evidence="5">The sequence shown here is derived from an EMBL/GenBank/DDBJ whole genome shotgun (WGS) entry which is preliminary data.</text>
</comment>
<keyword evidence="2" id="KW-0812">Transmembrane</keyword>
<evidence type="ECO:0000259" key="4">
    <source>
        <dbReference type="SMART" id="SM00460"/>
    </source>
</evidence>
<feature type="compositionally biased region" description="Polar residues" evidence="1">
    <location>
        <begin position="587"/>
        <end position="599"/>
    </location>
</feature>
<dbReference type="Pfam" id="PF13559">
    <property type="entry name" value="DUF4129"/>
    <property type="match status" value="1"/>
</dbReference>
<dbReference type="EMBL" id="CAJSLV010000065">
    <property type="protein sequence ID" value="CAG6395753.1"/>
    <property type="molecule type" value="Genomic_DNA"/>
</dbReference>
<keyword evidence="2" id="KW-1133">Transmembrane helix</keyword>
<feature type="domain" description="Transglutaminase-like" evidence="4">
    <location>
        <begin position="485"/>
        <end position="555"/>
    </location>
</feature>
<dbReference type="RefSeq" id="WP_251493147.1">
    <property type="nucleotide sequence ID" value="NZ_CAJSLV010000065.1"/>
</dbReference>
<evidence type="ECO:0000313" key="6">
    <source>
        <dbReference type="Proteomes" id="UP001152519"/>
    </source>
</evidence>
<dbReference type="SMART" id="SM00460">
    <property type="entry name" value="TGc"/>
    <property type="match status" value="1"/>
</dbReference>
<keyword evidence="3" id="KW-0732">Signal</keyword>
<evidence type="ECO:0000313" key="5">
    <source>
        <dbReference type="EMBL" id="CAG6395753.1"/>
    </source>
</evidence>
<dbReference type="Pfam" id="PF11992">
    <property type="entry name" value="TgpA_N"/>
    <property type="match status" value="1"/>
</dbReference>
<feature type="transmembrane region" description="Helical" evidence="2">
    <location>
        <begin position="117"/>
        <end position="136"/>
    </location>
</feature>
<keyword evidence="2" id="KW-0472">Membrane</keyword>
<dbReference type="SUPFAM" id="SSF54001">
    <property type="entry name" value="Cysteine proteinases"/>
    <property type="match status" value="1"/>
</dbReference>
<dbReference type="Gene3D" id="3.10.620.30">
    <property type="match status" value="1"/>
</dbReference>
<dbReference type="InterPro" id="IPR052901">
    <property type="entry name" value="Bact_TGase-like"/>
</dbReference>
<evidence type="ECO:0000256" key="1">
    <source>
        <dbReference type="SAM" id="MobiDB-lite"/>
    </source>
</evidence>
<gene>
    <name evidence="5" type="ORF">SCOCK_350086</name>
</gene>
<proteinExistence type="predicted"/>
<sequence>MSGRARLTVFAALASLMAAAALLPLASPRGWYVKALLCVVLQAGVGAAARRVPLARPLTILAQLLVSLLVLTAMFTPHQAVAGVLPGPQALRQLGQLVQDGMTDVTNFAIPAPVTPGIRFLLVGGVLLIALAVDAIAVTYNSAAPAGLPLLALYAVAAGLEEGGSQWVYFLIAAAGYLLLLLAEGRDRLSRWGRVFGGAPRQGSWAGPAGAAGGGAPLAPVRTGRRIGAMALGIALVLPAVLPSLSGGLLDSTGGSSGNGLGGGVGNATSVRPEVALQDYLNQPENREVMTYKTSSPDASGMYLRIVSLDRFDGTQWSASNDDKVDIPDPLPTPQGQAADVKYTEVDTSVAVDRDYAQGWLPMPYPALSVQADGDWRYQPEGRMVIGDHGQTTAGLQYQVSSMLLDPTAAQLAAAPPATGRIAEEYEKVPGSLPAVVADTARQVTASATTDYQRALDLQRYFTSGQFVYDTEAKSGTGVDAIARFLQTKRGFCVHFAFTMATMARTLHIPARVAVGFTPGSLTSSGAMSVGLKDAHAWPELYFEGIGWTRFEPTPYRGTAPSYTLSTSPTGGGDTPDPTQHGPGATSRPTPTASSQCAEQHNLGPAGCASAAAGGSGGSGGSGFDGLRLAGIALIALLVLLVPTLPLLWRTRVRAARLGGGRQKGGGLGLSPGHEEVGTGSRHDATSDESEASRQGVARPGQEGRLNGRVLSAWREVLDTGWDYGITPDESETPRRAMARLIDEGGLSGSAAEGATSLATAVERTLYAPRPQAATGLAADVHAVRAGLHASASRGARFRARFFPRSFARVLWQVSATTSAASERVGRAFDRLAAPVRRRLTRAT</sequence>
<feature type="transmembrane region" description="Helical" evidence="2">
    <location>
        <begin position="166"/>
        <end position="183"/>
    </location>
</feature>
<feature type="transmembrane region" description="Helical" evidence="2">
    <location>
        <begin position="227"/>
        <end position="250"/>
    </location>
</feature>
<feature type="transmembrane region" description="Helical" evidence="2">
    <location>
        <begin position="58"/>
        <end position="76"/>
    </location>
</feature>
<feature type="region of interest" description="Disordered" evidence="1">
    <location>
        <begin position="659"/>
        <end position="705"/>
    </location>
</feature>
<dbReference type="InterPro" id="IPR038765">
    <property type="entry name" value="Papain-like_cys_pep_sf"/>
</dbReference>
<protein>
    <submittedName>
        <fullName evidence="5">Transglutaminase-like superfamily protein</fullName>
    </submittedName>
</protein>
<dbReference type="PANTHER" id="PTHR42736:SF1">
    <property type="entry name" value="PROTEIN-GLUTAMINE GAMMA-GLUTAMYLTRANSFERASE"/>
    <property type="match status" value="1"/>
</dbReference>
<keyword evidence="6" id="KW-1185">Reference proteome</keyword>
<dbReference type="Pfam" id="PF01841">
    <property type="entry name" value="Transglut_core"/>
    <property type="match status" value="1"/>
</dbReference>
<dbReference type="AlphaFoldDB" id="A0A9W4GTF6"/>
<organism evidence="5 6">
    <name type="scientific">Actinacidiphila cocklensis</name>
    <dbReference type="NCBI Taxonomy" id="887465"/>
    <lineage>
        <taxon>Bacteria</taxon>
        <taxon>Bacillati</taxon>
        <taxon>Actinomycetota</taxon>
        <taxon>Actinomycetes</taxon>
        <taxon>Kitasatosporales</taxon>
        <taxon>Streptomycetaceae</taxon>
        <taxon>Actinacidiphila</taxon>
    </lineage>
</organism>